<keyword evidence="2" id="KW-1185">Reference proteome</keyword>
<protein>
    <submittedName>
        <fullName evidence="3">EF-hand domain-containing protein</fullName>
    </submittedName>
</protein>
<sequence>MDKNHDAQLTLEEFIEGAKSDQQRKQQIVLKSANTSATISFESTFRQADSKTQIAVSASESSARVGATITTNTNITSNVGTDGSRRGGM</sequence>
<dbReference type="GO" id="GO:0005509">
    <property type="term" value="F:calcium ion binding"/>
    <property type="evidence" value="ECO:0007669"/>
    <property type="project" value="InterPro"/>
</dbReference>
<reference evidence="3" key="1">
    <citation type="submission" date="2016-11" db="UniProtKB">
        <authorList>
            <consortium name="WormBaseParasite"/>
        </authorList>
    </citation>
    <scope>IDENTIFICATION</scope>
</reference>
<proteinExistence type="predicted"/>
<dbReference type="PROSITE" id="PS50222">
    <property type="entry name" value="EF_HAND_2"/>
    <property type="match status" value="1"/>
</dbReference>
<evidence type="ECO:0000259" key="1">
    <source>
        <dbReference type="PROSITE" id="PS50222"/>
    </source>
</evidence>
<name>A0A1I8BQZ3_MELHA</name>
<feature type="domain" description="EF-hand" evidence="1">
    <location>
        <begin position="1"/>
        <end position="24"/>
    </location>
</feature>
<evidence type="ECO:0000313" key="3">
    <source>
        <dbReference type="WBParaSite" id="MhA1_Contig484.frz3.gene2"/>
    </source>
</evidence>
<evidence type="ECO:0000313" key="2">
    <source>
        <dbReference type="Proteomes" id="UP000095281"/>
    </source>
</evidence>
<dbReference type="Proteomes" id="UP000095281">
    <property type="component" value="Unplaced"/>
</dbReference>
<dbReference type="InterPro" id="IPR002048">
    <property type="entry name" value="EF_hand_dom"/>
</dbReference>
<dbReference type="WBParaSite" id="MhA1_Contig484.frz3.gene2">
    <property type="protein sequence ID" value="MhA1_Contig484.frz3.gene2"/>
    <property type="gene ID" value="MhA1_Contig484.frz3.gene2"/>
</dbReference>
<dbReference type="AlphaFoldDB" id="A0A1I8BQZ3"/>
<organism evidence="2 3">
    <name type="scientific">Meloidogyne hapla</name>
    <name type="common">Root-knot nematode worm</name>
    <dbReference type="NCBI Taxonomy" id="6305"/>
    <lineage>
        <taxon>Eukaryota</taxon>
        <taxon>Metazoa</taxon>
        <taxon>Ecdysozoa</taxon>
        <taxon>Nematoda</taxon>
        <taxon>Chromadorea</taxon>
        <taxon>Rhabditida</taxon>
        <taxon>Tylenchina</taxon>
        <taxon>Tylenchomorpha</taxon>
        <taxon>Tylenchoidea</taxon>
        <taxon>Meloidogynidae</taxon>
        <taxon>Meloidogyninae</taxon>
        <taxon>Meloidogyne</taxon>
    </lineage>
</organism>
<accession>A0A1I8BQZ3</accession>